<sequence length="136" mass="15154">MAGKEELNKIMQFCIPKGRNGSLQLGNMLLQWGTVPASVSAESYAEQYVSFETSYAELPLVIVAKEIVTNFSELWDVHLISHTTKEARLNFRNLYTNPTTITANWLAIGKILSGGGGALFKRIFAPQLQFVRGWAM</sequence>
<accession>A0A9J6QYJ4</accession>
<dbReference type="InterPro" id="IPR054075">
    <property type="entry name" value="Gp53-like_C"/>
</dbReference>
<dbReference type="RefSeq" id="WP_269478780.1">
    <property type="nucleotide sequence ID" value="NZ_JAOSHN010000010.1"/>
</dbReference>
<name>A0A9J6QYJ4_9FIRM</name>
<dbReference type="AlphaFoldDB" id="A0A9J6QYJ4"/>
<organism evidence="2 3">
    <name type="scientific">Hominibacterium faecale</name>
    <dbReference type="NCBI Taxonomy" id="2839743"/>
    <lineage>
        <taxon>Bacteria</taxon>
        <taxon>Bacillati</taxon>
        <taxon>Bacillota</taxon>
        <taxon>Clostridia</taxon>
        <taxon>Peptostreptococcales</taxon>
        <taxon>Anaerovoracaceae</taxon>
        <taxon>Hominibacterium</taxon>
    </lineage>
</organism>
<gene>
    <name evidence="2" type="ORF">OBO34_19645</name>
</gene>
<dbReference type="Gene3D" id="2.60.40.3940">
    <property type="match status" value="1"/>
</dbReference>
<evidence type="ECO:0000259" key="1">
    <source>
        <dbReference type="Pfam" id="PF21882"/>
    </source>
</evidence>
<keyword evidence="3" id="KW-1185">Reference proteome</keyword>
<dbReference type="Pfam" id="PF21882">
    <property type="entry name" value="Gp53-like_C"/>
    <property type="match status" value="1"/>
</dbReference>
<evidence type="ECO:0000313" key="2">
    <source>
        <dbReference type="EMBL" id="MCU7380530.1"/>
    </source>
</evidence>
<dbReference type="EMBL" id="JAOSHN010000010">
    <property type="protein sequence ID" value="MCU7380530.1"/>
    <property type="molecule type" value="Genomic_DNA"/>
</dbReference>
<proteinExistence type="predicted"/>
<dbReference type="Proteomes" id="UP001065549">
    <property type="component" value="Unassembled WGS sequence"/>
</dbReference>
<protein>
    <recommendedName>
        <fullName evidence="1">Putative tail fiber protein gp53-like C-terminal domain-containing protein</fullName>
    </recommendedName>
</protein>
<evidence type="ECO:0000313" key="3">
    <source>
        <dbReference type="Proteomes" id="UP001065549"/>
    </source>
</evidence>
<reference evidence="2" key="1">
    <citation type="submission" date="2022-09" db="EMBL/GenBank/DDBJ databases">
        <title>Culturomic study of gut microbiota in children with autism spectrum disorder.</title>
        <authorList>
            <person name="Efimov B.A."/>
            <person name="Chaplin A.V."/>
            <person name="Sokolova S.R."/>
            <person name="Pikina A.P."/>
            <person name="Korzhanova M."/>
            <person name="Belova V."/>
            <person name="Korostin D."/>
        </authorList>
    </citation>
    <scope>NUCLEOTIDE SEQUENCE</scope>
    <source>
        <strain evidence="2">ASD5510</strain>
    </source>
</reference>
<comment type="caution">
    <text evidence="2">The sequence shown here is derived from an EMBL/GenBank/DDBJ whole genome shotgun (WGS) entry which is preliminary data.</text>
</comment>
<feature type="domain" description="Putative tail fiber protein gp53-like C-terminal" evidence="1">
    <location>
        <begin position="28"/>
        <end position="109"/>
    </location>
</feature>